<dbReference type="AlphaFoldDB" id="A0A4Y3MBJ1"/>
<dbReference type="PANTHER" id="PTHR21017">
    <property type="entry name" value="NIPSNAP-RELATED"/>
    <property type="match status" value="1"/>
</dbReference>
<dbReference type="EMBL" id="BJLY01000004">
    <property type="protein sequence ID" value="GEB04631.1"/>
    <property type="molecule type" value="Genomic_DNA"/>
</dbReference>
<organism evidence="3 4">
    <name type="scientific">Gluconobacter roseus NBRC 3990</name>
    <dbReference type="NCBI Taxonomy" id="1307950"/>
    <lineage>
        <taxon>Bacteria</taxon>
        <taxon>Pseudomonadati</taxon>
        <taxon>Pseudomonadota</taxon>
        <taxon>Alphaproteobacteria</taxon>
        <taxon>Acetobacterales</taxon>
        <taxon>Acetobacteraceae</taxon>
        <taxon>Gluconobacter</taxon>
    </lineage>
</organism>
<name>A0A4Y3MBJ1_9PROT</name>
<dbReference type="RefSeq" id="WP_062509721.1">
    <property type="nucleotide sequence ID" value="NZ_BAQZ01000026.1"/>
</dbReference>
<dbReference type="STRING" id="586239.AD943_08295"/>
<evidence type="ECO:0000259" key="2">
    <source>
        <dbReference type="Pfam" id="PF07978"/>
    </source>
</evidence>
<dbReference type="InterPro" id="IPR012577">
    <property type="entry name" value="NIPSNAP"/>
</dbReference>
<dbReference type="InterPro" id="IPR011008">
    <property type="entry name" value="Dimeric_a/b-barrel"/>
</dbReference>
<comment type="similarity">
    <text evidence="1">Belongs to the NipSnap family.</text>
</comment>
<dbReference type="Gene3D" id="3.30.70.100">
    <property type="match status" value="1"/>
</dbReference>
<reference evidence="3 4" key="1">
    <citation type="submission" date="2019-06" db="EMBL/GenBank/DDBJ databases">
        <title>Whole genome shotgun sequence of Gluconobacter roseus NBRC 3990.</title>
        <authorList>
            <person name="Hosoyama A."/>
            <person name="Uohara A."/>
            <person name="Ohji S."/>
            <person name="Ichikawa N."/>
        </authorList>
    </citation>
    <scope>NUCLEOTIDE SEQUENCE [LARGE SCALE GENOMIC DNA]</scope>
    <source>
        <strain evidence="3 4">NBRC 3990</strain>
    </source>
</reference>
<dbReference type="InterPro" id="IPR051557">
    <property type="entry name" value="NipSnap_domain"/>
</dbReference>
<dbReference type="Pfam" id="PF07978">
    <property type="entry name" value="NIPSNAP"/>
    <property type="match status" value="1"/>
</dbReference>
<dbReference type="SUPFAM" id="SSF54909">
    <property type="entry name" value="Dimeric alpha+beta barrel"/>
    <property type="match status" value="1"/>
</dbReference>
<proteinExistence type="inferred from homology"/>
<keyword evidence="4" id="KW-1185">Reference proteome</keyword>
<evidence type="ECO:0000256" key="1">
    <source>
        <dbReference type="ARBA" id="ARBA00005291"/>
    </source>
</evidence>
<accession>A0A4Y3MBJ1</accession>
<gene>
    <name evidence="3" type="ORF">GRO01_22070</name>
</gene>
<comment type="caution">
    <text evidence="3">The sequence shown here is derived from an EMBL/GenBank/DDBJ whole genome shotgun (WGS) entry which is preliminary data.</text>
</comment>
<evidence type="ECO:0000313" key="3">
    <source>
        <dbReference type="EMBL" id="GEB04631.1"/>
    </source>
</evidence>
<sequence>MSYAETIILDVRIGQVPKVVSALSGREGVAVWTSEIGVLNRVILFRTAETYAALLDGRPDLLTAIPEDAVQTVDVTGWRIISPLLPAGEHGSIYEWRCYELKLGQAGNVEDAFAAAVPGRLGLSPLLCGMISIEGTPRLAHIWPYADMNARLDIRAQAVASGMWPPKIGGGLVAMENAILLPAQGSAWS</sequence>
<feature type="domain" description="NIPSNAP" evidence="2">
    <location>
        <begin position="94"/>
        <end position="185"/>
    </location>
</feature>
<dbReference type="PANTHER" id="PTHR21017:SF17">
    <property type="entry name" value="PROTEIN NIPSNAP"/>
    <property type="match status" value="1"/>
</dbReference>
<protein>
    <recommendedName>
        <fullName evidence="2">NIPSNAP domain-containing protein</fullName>
    </recommendedName>
</protein>
<dbReference type="Proteomes" id="UP000320772">
    <property type="component" value="Unassembled WGS sequence"/>
</dbReference>
<evidence type="ECO:0000313" key="4">
    <source>
        <dbReference type="Proteomes" id="UP000320772"/>
    </source>
</evidence>